<feature type="compositionally biased region" description="Pro residues" evidence="1">
    <location>
        <begin position="1"/>
        <end position="11"/>
    </location>
</feature>
<proteinExistence type="predicted"/>
<evidence type="ECO:0000256" key="1">
    <source>
        <dbReference type="SAM" id="MobiDB-lite"/>
    </source>
</evidence>
<name>C6HQQ0_AJECH</name>
<dbReference type="HOGENOM" id="CLU_140441_0_0_1"/>
<dbReference type="OMA" id="WQQPEAS"/>
<sequence>MGVHRIPPPSIPHDDVNNNTTTQQFQQLITIDYKLQPHRQFVPRPSSYKSLNTIGLFLRQLEYSSPWVAKRPFGAWQQPEASTALSEQKCGRQSHREEHIGAQEWEQKKLLRSEPGWWL</sequence>
<dbReference type="VEuPathDB" id="FungiDB:HCDG_08722"/>
<accession>C6HQQ0</accession>
<protein>
    <submittedName>
        <fullName evidence="2">Uncharacterized protein</fullName>
    </submittedName>
</protein>
<dbReference type="AlphaFoldDB" id="C6HQQ0"/>
<gene>
    <name evidence="2" type="ORF">HCDG_08722</name>
</gene>
<evidence type="ECO:0000313" key="2">
    <source>
        <dbReference type="EMBL" id="EER37271.1"/>
    </source>
</evidence>
<feature type="compositionally biased region" description="Basic and acidic residues" evidence="1">
    <location>
        <begin position="94"/>
        <end position="112"/>
    </location>
</feature>
<feature type="region of interest" description="Disordered" evidence="1">
    <location>
        <begin position="90"/>
        <end position="119"/>
    </location>
</feature>
<dbReference type="Proteomes" id="UP000002624">
    <property type="component" value="Unassembled WGS sequence"/>
</dbReference>
<evidence type="ECO:0000313" key="3">
    <source>
        <dbReference type="Proteomes" id="UP000002624"/>
    </source>
</evidence>
<feature type="region of interest" description="Disordered" evidence="1">
    <location>
        <begin position="1"/>
        <end position="20"/>
    </location>
</feature>
<reference evidence="3" key="1">
    <citation type="submission" date="2009-05" db="EMBL/GenBank/DDBJ databases">
        <title>The genome sequence of Ajellomyces capsulatus strain H143.</title>
        <authorList>
            <person name="Champion M."/>
            <person name="Cuomo C.A."/>
            <person name="Ma L.-J."/>
            <person name="Henn M.R."/>
            <person name="Sil A."/>
            <person name="Goldman B."/>
            <person name="Young S.K."/>
            <person name="Kodira C.D."/>
            <person name="Zeng Q."/>
            <person name="Koehrsen M."/>
            <person name="Alvarado L."/>
            <person name="Berlin A.M."/>
            <person name="Borenstein D."/>
            <person name="Chen Z."/>
            <person name="Engels R."/>
            <person name="Freedman E."/>
            <person name="Gellesch M."/>
            <person name="Goldberg J."/>
            <person name="Griggs A."/>
            <person name="Gujja S."/>
            <person name="Heiman D.I."/>
            <person name="Hepburn T.A."/>
            <person name="Howarth C."/>
            <person name="Jen D."/>
            <person name="Larson L."/>
            <person name="Lewis B."/>
            <person name="Mehta T."/>
            <person name="Park D."/>
            <person name="Pearson M."/>
            <person name="Roberts A."/>
            <person name="Saif S."/>
            <person name="Shea T.D."/>
            <person name="Shenoy N."/>
            <person name="Sisk P."/>
            <person name="Stolte C."/>
            <person name="Sykes S."/>
            <person name="Walk T."/>
            <person name="White J."/>
            <person name="Yandava C."/>
            <person name="Klein B."/>
            <person name="McEwen J.G."/>
            <person name="Puccia R."/>
            <person name="Goldman G.H."/>
            <person name="Felipe M.S."/>
            <person name="Nino-Vega G."/>
            <person name="San-Blas G."/>
            <person name="Taylor J.W."/>
            <person name="Mendoza L."/>
            <person name="Galagan J.E."/>
            <person name="Nusbaum C."/>
            <person name="Birren B.W."/>
        </authorList>
    </citation>
    <scope>NUCLEOTIDE SEQUENCE [LARGE SCALE GENOMIC DNA]</scope>
    <source>
        <strain evidence="3">H143</strain>
    </source>
</reference>
<dbReference type="EMBL" id="GG692435">
    <property type="protein sequence ID" value="EER37271.1"/>
    <property type="molecule type" value="Genomic_DNA"/>
</dbReference>
<organism evidence="2 3">
    <name type="scientific">Ajellomyces capsulatus (strain H143)</name>
    <name type="common">Darling's disease fungus</name>
    <name type="synonym">Histoplasma capsulatum</name>
    <dbReference type="NCBI Taxonomy" id="544712"/>
    <lineage>
        <taxon>Eukaryota</taxon>
        <taxon>Fungi</taxon>
        <taxon>Dikarya</taxon>
        <taxon>Ascomycota</taxon>
        <taxon>Pezizomycotina</taxon>
        <taxon>Eurotiomycetes</taxon>
        <taxon>Eurotiomycetidae</taxon>
        <taxon>Onygenales</taxon>
        <taxon>Ajellomycetaceae</taxon>
        <taxon>Histoplasma</taxon>
    </lineage>
</organism>